<dbReference type="InterPro" id="IPR035892">
    <property type="entry name" value="C2_domain_sf"/>
</dbReference>
<reference evidence="7" key="1">
    <citation type="submission" date="2021-02" db="EMBL/GenBank/DDBJ databases">
        <authorList>
            <person name="Dougan E. K."/>
            <person name="Rhodes N."/>
            <person name="Thang M."/>
            <person name="Chan C."/>
        </authorList>
    </citation>
    <scope>NUCLEOTIDE SEQUENCE</scope>
</reference>
<feature type="region of interest" description="Disordered" evidence="4">
    <location>
        <begin position="879"/>
        <end position="918"/>
    </location>
</feature>
<feature type="compositionally biased region" description="Low complexity" evidence="4">
    <location>
        <begin position="125"/>
        <end position="136"/>
    </location>
</feature>
<keyword evidence="5" id="KW-0812">Transmembrane</keyword>
<keyword evidence="5" id="KW-1133">Transmembrane helix</keyword>
<feature type="region of interest" description="Disordered" evidence="4">
    <location>
        <begin position="297"/>
        <end position="326"/>
    </location>
</feature>
<feature type="region of interest" description="Disordered" evidence="4">
    <location>
        <begin position="108"/>
        <end position="147"/>
    </location>
</feature>
<dbReference type="AlphaFoldDB" id="A0A813EM59"/>
<comment type="caution">
    <text evidence="7">The sequence shown here is derived from an EMBL/GenBank/DDBJ whole genome shotgun (WGS) entry which is preliminary data.</text>
</comment>
<evidence type="ECO:0000256" key="4">
    <source>
        <dbReference type="SAM" id="MobiDB-lite"/>
    </source>
</evidence>
<dbReference type="PANTHER" id="PTHR45911:SF4">
    <property type="entry name" value="MULTIPLE C2 AND TRANSMEMBRANE DOMAIN-CONTAINING PROTEIN"/>
    <property type="match status" value="1"/>
</dbReference>
<dbReference type="Proteomes" id="UP000654075">
    <property type="component" value="Unassembled WGS sequence"/>
</dbReference>
<protein>
    <recommendedName>
        <fullName evidence="6">C2 domain-containing protein</fullName>
    </recommendedName>
</protein>
<dbReference type="EMBL" id="CAJNNV010015073">
    <property type="protein sequence ID" value="CAE8603139.1"/>
    <property type="molecule type" value="Genomic_DNA"/>
</dbReference>
<feature type="repeat" description="TPR" evidence="3">
    <location>
        <begin position="1145"/>
        <end position="1178"/>
    </location>
</feature>
<dbReference type="Gene3D" id="2.60.40.150">
    <property type="entry name" value="C2 domain"/>
    <property type="match status" value="3"/>
</dbReference>
<evidence type="ECO:0000256" key="2">
    <source>
        <dbReference type="ARBA" id="ARBA00022837"/>
    </source>
</evidence>
<keyword evidence="8" id="KW-1185">Reference proteome</keyword>
<dbReference type="PROSITE" id="PS50004">
    <property type="entry name" value="C2"/>
    <property type="match status" value="3"/>
</dbReference>
<dbReference type="InterPro" id="IPR000008">
    <property type="entry name" value="C2_dom"/>
</dbReference>
<keyword evidence="1" id="KW-0479">Metal-binding</keyword>
<dbReference type="OrthoDB" id="5973539at2759"/>
<feature type="compositionally biased region" description="Basic and acidic residues" evidence="4">
    <location>
        <begin position="137"/>
        <end position="147"/>
    </location>
</feature>
<feature type="transmembrane region" description="Helical" evidence="5">
    <location>
        <begin position="69"/>
        <end position="89"/>
    </location>
</feature>
<evidence type="ECO:0000256" key="5">
    <source>
        <dbReference type="SAM" id="Phobius"/>
    </source>
</evidence>
<dbReference type="SUPFAM" id="SSF49562">
    <property type="entry name" value="C2 domain (Calcium/lipid-binding domain, CaLB)"/>
    <property type="match status" value="3"/>
</dbReference>
<dbReference type="SUPFAM" id="SSF48452">
    <property type="entry name" value="TPR-like"/>
    <property type="match status" value="1"/>
</dbReference>
<dbReference type="GO" id="GO:0016020">
    <property type="term" value="C:membrane"/>
    <property type="evidence" value="ECO:0007669"/>
    <property type="project" value="TreeGrafter"/>
</dbReference>
<evidence type="ECO:0000256" key="3">
    <source>
        <dbReference type="PROSITE-ProRule" id="PRU00339"/>
    </source>
</evidence>
<dbReference type="Pfam" id="PF14559">
    <property type="entry name" value="TPR_19"/>
    <property type="match status" value="1"/>
</dbReference>
<feature type="domain" description="C2" evidence="6">
    <location>
        <begin position="628"/>
        <end position="755"/>
    </location>
</feature>
<evidence type="ECO:0000256" key="1">
    <source>
        <dbReference type="ARBA" id="ARBA00022723"/>
    </source>
</evidence>
<keyword evidence="5" id="KW-0472">Membrane</keyword>
<evidence type="ECO:0000313" key="8">
    <source>
        <dbReference type="Proteomes" id="UP000654075"/>
    </source>
</evidence>
<dbReference type="SMART" id="SM00028">
    <property type="entry name" value="TPR"/>
    <property type="match status" value="2"/>
</dbReference>
<dbReference type="Gene3D" id="1.25.40.10">
    <property type="entry name" value="Tetratricopeptide repeat domain"/>
    <property type="match status" value="1"/>
</dbReference>
<proteinExistence type="predicted"/>
<feature type="non-terminal residue" evidence="7">
    <location>
        <position position="1198"/>
    </location>
</feature>
<name>A0A813EM59_POLGL</name>
<dbReference type="InterPro" id="IPR011990">
    <property type="entry name" value="TPR-like_helical_dom_sf"/>
</dbReference>
<feature type="domain" description="C2" evidence="6">
    <location>
        <begin position="468"/>
        <end position="590"/>
    </location>
</feature>
<feature type="domain" description="C2" evidence="6">
    <location>
        <begin position="327"/>
        <end position="445"/>
    </location>
</feature>
<dbReference type="GO" id="GO:0005509">
    <property type="term" value="F:calcium ion binding"/>
    <property type="evidence" value="ECO:0007669"/>
    <property type="project" value="TreeGrafter"/>
</dbReference>
<evidence type="ECO:0000313" key="7">
    <source>
        <dbReference type="EMBL" id="CAE8603139.1"/>
    </source>
</evidence>
<keyword evidence="3" id="KW-0802">TPR repeat</keyword>
<sequence>MANLLEGHGDASSPPGRFFKLLRGGATHVQQLQQQQQLVQQQQQLVQQLDGINLATSSSPAPSIWRSSLWLWLSVGLLATFVMVALLCFRFRSSSTDEGVRFLAVATTEEGQRTTSKERKKKAQEAAAAASAGINKPAEEAEAAEKTKAEAEAAKRVAAEAAEKKRADALAAAAAAKVGKEKEAAALALEAQKQLAKAKAKAAVAKKAARVYFLFETLDGASKTVTLTKKPIGFQFRVPTLRVRQVMADSEADQQGVKEGWRLRQWGSQAGSLEDVQSDDKAIVRSKLTALMDQFPGERRNSWKEPESDKQLLRPRRRSDPDLLCDKEGGDAFDMDQRWMYELEVKVLSARGLRDADWAPGGGGSDPYCICEIVGKGVSKFRTKTIGNNHDPVWNESGKITGFHHGDGLRFTIMDEDVGKSDDLLGRVTLESEQLLSGCKRELKLKEAGASAKDKVNAYLTVSVSVIRRYLEGPSIPKPPHLELGPMLEVTIFSARGLRDADWFPGGGGSDPYCICEIQGKGTSKFQTKTIDNCNDPVWNKTSMLEDFCKGDDLLFTVYDKDVGKADDLLGKVLLPGNQILDSKGFKGELKLMFTGATAKSAVDAYVKVGVKHRSRSKDKVASAKGAVLSPSKLTLAPTGSCETSYQLEVKILSAKGLRDADWGPGGGGSDPYCICEVQGAGKKLSKFRTKTIDNDHDPVWNETGLIADFTRSDVLLFTIFDEDFGKADDLLGKIALGGDAIFPIGFRGELKLKHTGKSPSKLRAAVDVIQDKALGTMKRGEEVSVLSLTLEEIYEVHDMSLGVEDRSVLRKRIKEGEGQEKVFDTSKVGVEVLSVSANGEKERMGSELQCLPQVRHRKCLNDRAPGVRGLRPNLLEGGLNRTGSRSNLLKEGPNRAGFRGSRFEAQPARKRPKSNGLQEFLVLGQSARRRPKSDGLQGVRALKPNLPERGLNRVRGLKPNLPEGGLNRTGSRSNLPAGGLKRTGSRSPSLLQEVGGVKSNLPGGLNRTGSTSPAFLQRVLEAWSALRPALSPAVVHVRIKTVEKVKEKWDLSPSERIQRGRLRKEASSELFKRGRVRLACSHYAAIADLYASLEFFKEEAELLEARELGRVAKLNRAACLLKLGDFKTVKDLCSQVLKEDPCNPKALFRRSKAQVSLKEYSAAIEDLERLLQVEPESSEGQKLLKEVRLLQKKNDRL</sequence>
<feature type="region of interest" description="Disordered" evidence="4">
    <location>
        <begin position="950"/>
        <end position="1007"/>
    </location>
</feature>
<dbReference type="SMART" id="SM00239">
    <property type="entry name" value="C2"/>
    <property type="match status" value="3"/>
</dbReference>
<dbReference type="InterPro" id="IPR019734">
    <property type="entry name" value="TPR_rpt"/>
</dbReference>
<keyword evidence="2" id="KW-0106">Calcium</keyword>
<organism evidence="7 8">
    <name type="scientific">Polarella glacialis</name>
    <name type="common">Dinoflagellate</name>
    <dbReference type="NCBI Taxonomy" id="89957"/>
    <lineage>
        <taxon>Eukaryota</taxon>
        <taxon>Sar</taxon>
        <taxon>Alveolata</taxon>
        <taxon>Dinophyceae</taxon>
        <taxon>Suessiales</taxon>
        <taxon>Suessiaceae</taxon>
        <taxon>Polarella</taxon>
    </lineage>
</organism>
<dbReference type="Pfam" id="PF00168">
    <property type="entry name" value="C2"/>
    <property type="match status" value="3"/>
</dbReference>
<dbReference type="PROSITE" id="PS50005">
    <property type="entry name" value="TPR"/>
    <property type="match status" value="1"/>
</dbReference>
<dbReference type="CDD" id="cd00030">
    <property type="entry name" value="C2"/>
    <property type="match status" value="3"/>
</dbReference>
<gene>
    <name evidence="7" type="ORF">PGLA1383_LOCUS21357</name>
</gene>
<dbReference type="PANTHER" id="PTHR45911">
    <property type="entry name" value="C2 DOMAIN-CONTAINING PROTEIN"/>
    <property type="match status" value="1"/>
</dbReference>
<accession>A0A813EM59</accession>
<evidence type="ECO:0000259" key="6">
    <source>
        <dbReference type="PROSITE" id="PS50004"/>
    </source>
</evidence>